<dbReference type="InterPro" id="IPR006665">
    <property type="entry name" value="OmpA-like"/>
</dbReference>
<dbReference type="GO" id="GO:0016020">
    <property type="term" value="C:membrane"/>
    <property type="evidence" value="ECO:0007669"/>
    <property type="project" value="UniProtKB-UniRule"/>
</dbReference>
<keyword evidence="1" id="KW-0472">Membrane</keyword>
<dbReference type="PANTHER" id="PTHR30329">
    <property type="entry name" value="STATOR ELEMENT OF FLAGELLAR MOTOR COMPLEX"/>
    <property type="match status" value="1"/>
</dbReference>
<dbReference type="Proteomes" id="UP000298714">
    <property type="component" value="Chromosome"/>
</dbReference>
<evidence type="ECO:0000259" key="2">
    <source>
        <dbReference type="PROSITE" id="PS51123"/>
    </source>
</evidence>
<name>A0A4D7CBZ0_9SPHN</name>
<reference evidence="4" key="1">
    <citation type="submission" date="2019-04" db="EMBL/GenBank/DDBJ databases">
        <title>Complete genome sequence of Sphingomonas sp. W1-2-3.</title>
        <authorList>
            <person name="Im W.T."/>
        </authorList>
    </citation>
    <scope>NUCLEOTIDE SEQUENCE [LARGE SCALE GENOMIC DNA]</scope>
    <source>
        <strain evidence="4">W1-2-3</strain>
    </source>
</reference>
<dbReference type="EMBL" id="CP039704">
    <property type="protein sequence ID" value="QCI80436.1"/>
    <property type="molecule type" value="Genomic_DNA"/>
</dbReference>
<dbReference type="Gene3D" id="3.40.1520.20">
    <property type="match status" value="1"/>
</dbReference>
<dbReference type="InterPro" id="IPR036737">
    <property type="entry name" value="OmpA-like_sf"/>
</dbReference>
<dbReference type="SUPFAM" id="SSF103088">
    <property type="entry name" value="OmpA-like"/>
    <property type="match status" value="1"/>
</dbReference>
<protein>
    <recommendedName>
        <fullName evidence="2">OmpA-like domain-containing protein</fullName>
    </recommendedName>
</protein>
<dbReference type="PROSITE" id="PS51123">
    <property type="entry name" value="OMPA_2"/>
    <property type="match status" value="1"/>
</dbReference>
<organism evidence="3 4">
    <name type="scientific">Hankyongella ginsenosidimutans</name>
    <dbReference type="NCBI Taxonomy" id="1763828"/>
    <lineage>
        <taxon>Bacteria</taxon>
        <taxon>Pseudomonadati</taxon>
        <taxon>Pseudomonadota</taxon>
        <taxon>Alphaproteobacteria</taxon>
        <taxon>Sphingomonadales</taxon>
        <taxon>Sphingomonadaceae</taxon>
        <taxon>Hankyongella</taxon>
    </lineage>
</organism>
<accession>A0A4D7CBZ0</accession>
<feature type="domain" description="OmpA-like" evidence="2">
    <location>
        <begin position="248"/>
        <end position="365"/>
    </location>
</feature>
<dbReference type="InterPro" id="IPR050330">
    <property type="entry name" value="Bact_OuterMem_StrucFunc"/>
</dbReference>
<sequence length="389" mass="41915">MGQFIRFLIGLAAVAMLGLTALLVHQDQITARLTEDSIRALREAQVADVEVSFIAKDAPRDRVARLSGDLPQAVLDRAKTVVEAVPGVAKAVIVPTKAIEQKPYYWVAKYQDGTLTLDGTVPDTPTRDRLIARARTLFPGKTVNDIMKLREKPPSANWTNAAERSLEELAKLDSGYAELSDTIATLNGTTAQPVAALQASRGFRSGLPEDFLPRPLLEVVDPNAAASDDPSKRTPSFSAADQVIQCQKRLDAIMSGQRIDFLPGTATLAVQKDPLLEAVAGMAVGCPSVVLLVATHVTQPRDAEAAQKLSMQRARILAEYLVQRGVPPRQIRAVGYGNSQPLVGQSAANADRINERVQFLVSANPNAAAVIRQQPQTNPIVQQSDPLSK</sequence>
<gene>
    <name evidence="3" type="ORF">E6W36_15690</name>
</gene>
<evidence type="ECO:0000256" key="1">
    <source>
        <dbReference type="PROSITE-ProRule" id="PRU00473"/>
    </source>
</evidence>
<evidence type="ECO:0000313" key="3">
    <source>
        <dbReference type="EMBL" id="QCI80436.1"/>
    </source>
</evidence>
<dbReference type="AlphaFoldDB" id="A0A4D7CBZ0"/>
<dbReference type="Pfam" id="PF00691">
    <property type="entry name" value="OmpA"/>
    <property type="match status" value="1"/>
</dbReference>
<dbReference type="KEGG" id="hgn:E6W36_15690"/>
<proteinExistence type="predicted"/>
<dbReference type="PANTHER" id="PTHR30329:SF21">
    <property type="entry name" value="LIPOPROTEIN YIAD-RELATED"/>
    <property type="match status" value="1"/>
</dbReference>
<dbReference type="Gene3D" id="3.30.1330.60">
    <property type="entry name" value="OmpA-like domain"/>
    <property type="match status" value="1"/>
</dbReference>
<evidence type="ECO:0000313" key="4">
    <source>
        <dbReference type="Proteomes" id="UP000298714"/>
    </source>
</evidence>
<keyword evidence="4" id="KW-1185">Reference proteome</keyword>
<dbReference type="RefSeq" id="WP_222873332.1">
    <property type="nucleotide sequence ID" value="NZ_CP039704.1"/>
</dbReference>